<dbReference type="Proteomes" id="UP000324222">
    <property type="component" value="Unassembled WGS sequence"/>
</dbReference>
<feature type="region of interest" description="Disordered" evidence="1">
    <location>
        <begin position="1"/>
        <end position="21"/>
    </location>
</feature>
<protein>
    <submittedName>
        <fullName evidence="2">Uncharacterized protein</fullName>
    </submittedName>
</protein>
<proteinExistence type="predicted"/>
<evidence type="ECO:0000313" key="2">
    <source>
        <dbReference type="EMBL" id="MPC77390.1"/>
    </source>
</evidence>
<gene>
    <name evidence="2" type="ORF">E2C01_071842</name>
</gene>
<reference evidence="2 3" key="1">
    <citation type="submission" date="2019-05" db="EMBL/GenBank/DDBJ databases">
        <title>Another draft genome of Portunus trituberculatus and its Hox gene families provides insights of decapod evolution.</title>
        <authorList>
            <person name="Jeong J.-H."/>
            <person name="Song I."/>
            <person name="Kim S."/>
            <person name="Choi T."/>
            <person name="Kim D."/>
            <person name="Ryu S."/>
            <person name="Kim W."/>
        </authorList>
    </citation>
    <scope>NUCLEOTIDE SEQUENCE [LARGE SCALE GENOMIC DNA]</scope>
    <source>
        <tissue evidence="2">Muscle</tissue>
    </source>
</reference>
<name>A0A5B7HY34_PORTR</name>
<comment type="caution">
    <text evidence="2">The sequence shown here is derived from an EMBL/GenBank/DDBJ whole genome shotgun (WGS) entry which is preliminary data.</text>
</comment>
<sequence length="93" mass="9945">MHGNGLARRRHAGGTKGEGRGRRLSVALVTRCRQSIVLPAFFKVIVASVLRSAGGAQPPLPHESVPEAHRGKCCVACDLEAGRCCVCCDRTMF</sequence>
<dbReference type="AlphaFoldDB" id="A0A5B7HY34"/>
<keyword evidence="3" id="KW-1185">Reference proteome</keyword>
<evidence type="ECO:0000256" key="1">
    <source>
        <dbReference type="SAM" id="MobiDB-lite"/>
    </source>
</evidence>
<evidence type="ECO:0000313" key="3">
    <source>
        <dbReference type="Proteomes" id="UP000324222"/>
    </source>
</evidence>
<accession>A0A5B7HY34</accession>
<organism evidence="2 3">
    <name type="scientific">Portunus trituberculatus</name>
    <name type="common">Swimming crab</name>
    <name type="synonym">Neptunus trituberculatus</name>
    <dbReference type="NCBI Taxonomy" id="210409"/>
    <lineage>
        <taxon>Eukaryota</taxon>
        <taxon>Metazoa</taxon>
        <taxon>Ecdysozoa</taxon>
        <taxon>Arthropoda</taxon>
        <taxon>Crustacea</taxon>
        <taxon>Multicrustacea</taxon>
        <taxon>Malacostraca</taxon>
        <taxon>Eumalacostraca</taxon>
        <taxon>Eucarida</taxon>
        <taxon>Decapoda</taxon>
        <taxon>Pleocyemata</taxon>
        <taxon>Brachyura</taxon>
        <taxon>Eubrachyura</taxon>
        <taxon>Portunoidea</taxon>
        <taxon>Portunidae</taxon>
        <taxon>Portuninae</taxon>
        <taxon>Portunus</taxon>
    </lineage>
</organism>
<dbReference type="EMBL" id="VSRR010045741">
    <property type="protein sequence ID" value="MPC77390.1"/>
    <property type="molecule type" value="Genomic_DNA"/>
</dbReference>